<dbReference type="EMBL" id="FNAK01000009">
    <property type="protein sequence ID" value="SDE71292.1"/>
    <property type="molecule type" value="Genomic_DNA"/>
</dbReference>
<gene>
    <name evidence="1" type="ORF">SAMN04488071_3633</name>
</gene>
<dbReference type="Proteomes" id="UP000183685">
    <property type="component" value="Unassembled WGS sequence"/>
</dbReference>
<dbReference type="RefSeq" id="WP_139167694.1">
    <property type="nucleotide sequence ID" value="NZ_LRUA01000003.1"/>
</dbReference>
<keyword evidence="2" id="KW-1185">Reference proteome</keyword>
<protein>
    <submittedName>
        <fullName evidence="1">Uncharacterized protein</fullName>
    </submittedName>
</protein>
<accession>A0A1G7F5X6</accession>
<evidence type="ECO:0000313" key="2">
    <source>
        <dbReference type="Proteomes" id="UP000183685"/>
    </source>
</evidence>
<organism evidence="1 2">
    <name type="scientific">Kordiimonas lacus</name>
    <dbReference type="NCBI Taxonomy" id="637679"/>
    <lineage>
        <taxon>Bacteria</taxon>
        <taxon>Pseudomonadati</taxon>
        <taxon>Pseudomonadota</taxon>
        <taxon>Alphaproteobacteria</taxon>
        <taxon>Kordiimonadales</taxon>
        <taxon>Kordiimonadaceae</taxon>
        <taxon>Kordiimonas</taxon>
    </lineage>
</organism>
<proteinExistence type="predicted"/>
<evidence type="ECO:0000313" key="1">
    <source>
        <dbReference type="EMBL" id="SDE71292.1"/>
    </source>
</evidence>
<dbReference type="OrthoDB" id="9931580at2"/>
<name>A0A1G7F5X6_9PROT</name>
<reference evidence="1 2" key="1">
    <citation type="submission" date="2016-10" db="EMBL/GenBank/DDBJ databases">
        <authorList>
            <person name="de Groot N.N."/>
        </authorList>
    </citation>
    <scope>NUCLEOTIDE SEQUENCE [LARGE SCALE GENOMIC DNA]</scope>
    <source>
        <strain evidence="1 2">CGMCC 1.9109</strain>
    </source>
</reference>
<dbReference type="AlphaFoldDB" id="A0A1G7F5X6"/>
<sequence length="82" mass="9187">MSKYEQERIDARRILLAQLLEIDAITDDEIDHSKNDNTAISLTLLRLSKMTKAERAFAANSEGQTNAANADKFLYGEDGMPK</sequence>